<comment type="subcellular location">
    <subcellularLocation>
        <location evidence="1">Membrane</location>
        <topology evidence="1">Multi-pass membrane protein</topology>
    </subcellularLocation>
</comment>
<evidence type="ECO:0000313" key="6">
    <source>
        <dbReference type="EMBL" id="BAN02007.1"/>
    </source>
</evidence>
<evidence type="ECO:0000313" key="7">
    <source>
        <dbReference type="Proteomes" id="UP000011863"/>
    </source>
</evidence>
<dbReference type="EMBL" id="AP012057">
    <property type="protein sequence ID" value="BAN02007.1"/>
    <property type="molecule type" value="Genomic_DNA"/>
</dbReference>
<dbReference type="RefSeq" id="WP_015441254.1">
    <property type="nucleotide sequence ID" value="NC_020520.1"/>
</dbReference>
<keyword evidence="7" id="KW-1185">Reference proteome</keyword>
<dbReference type="OrthoDB" id="7068420at2"/>
<accession>A0A6C7E582</accession>
<protein>
    <recommendedName>
        <fullName evidence="8">DoxX family protein</fullName>
    </recommendedName>
</protein>
<evidence type="ECO:0000256" key="2">
    <source>
        <dbReference type="ARBA" id="ARBA00022692"/>
    </source>
</evidence>
<sequence length="132" mass="14387">MIVLWILQGLIAALYLMVSYMKLTRHPHMVESFELFGYSYRVAVFTAVVEIPAALLLIAGIWWPWCAVAGALLVLPTMIGAAVTNLRFKGPPEVLFTLAVIAVLVAVVIVQWGDFTEAIDDANALTSPTVSL</sequence>
<name>A0A6C7E582_ILUCY</name>
<organism evidence="6 7">
    <name type="scientific">Ilumatobacter coccineus (strain NBRC 103263 / KCTC 29153 / YM16-304)</name>
    <dbReference type="NCBI Taxonomy" id="1313172"/>
    <lineage>
        <taxon>Bacteria</taxon>
        <taxon>Bacillati</taxon>
        <taxon>Actinomycetota</taxon>
        <taxon>Acidimicrobiia</taxon>
        <taxon>Acidimicrobiales</taxon>
        <taxon>Ilumatobacteraceae</taxon>
        <taxon>Ilumatobacter</taxon>
    </lineage>
</organism>
<evidence type="ECO:0000256" key="1">
    <source>
        <dbReference type="ARBA" id="ARBA00004141"/>
    </source>
</evidence>
<feature type="transmembrane region" description="Helical" evidence="5">
    <location>
        <begin position="62"/>
        <end position="83"/>
    </location>
</feature>
<dbReference type="InterPro" id="IPR032808">
    <property type="entry name" value="DoxX"/>
</dbReference>
<reference evidence="6 7" key="1">
    <citation type="journal article" date="2013" name="Int. J. Syst. Evol. Microbiol.">
        <title>Ilumatobacter nonamiense sp. nov. and Ilumatobacter coccineum sp. nov., isolated from seashore sand.</title>
        <authorList>
            <person name="Matsumoto A."/>
            <person name="Kasai H."/>
            <person name="Matsuo Y."/>
            <person name="Shizuri Y."/>
            <person name="Ichikawa N."/>
            <person name="Fujita N."/>
            <person name="Omura S."/>
            <person name="Takahashi Y."/>
        </authorList>
    </citation>
    <scope>NUCLEOTIDE SEQUENCE [LARGE SCALE GENOMIC DNA]</scope>
    <source>
        <strain evidence="7">NBRC 103263 / KCTC 29153 / YM16-304</strain>
    </source>
</reference>
<gene>
    <name evidence="6" type="ORF">YM304_16930</name>
</gene>
<feature type="transmembrane region" description="Helical" evidence="5">
    <location>
        <begin position="6"/>
        <end position="23"/>
    </location>
</feature>
<evidence type="ECO:0000256" key="5">
    <source>
        <dbReference type="SAM" id="Phobius"/>
    </source>
</evidence>
<keyword evidence="4 5" id="KW-0472">Membrane</keyword>
<feature type="transmembrane region" description="Helical" evidence="5">
    <location>
        <begin position="95"/>
        <end position="113"/>
    </location>
</feature>
<keyword evidence="2 5" id="KW-0812">Transmembrane</keyword>
<evidence type="ECO:0000256" key="4">
    <source>
        <dbReference type="ARBA" id="ARBA00023136"/>
    </source>
</evidence>
<evidence type="ECO:0000256" key="3">
    <source>
        <dbReference type="ARBA" id="ARBA00022989"/>
    </source>
</evidence>
<keyword evidence="3 5" id="KW-1133">Transmembrane helix</keyword>
<dbReference type="KEGG" id="aym:YM304_16930"/>
<feature type="transmembrane region" description="Helical" evidence="5">
    <location>
        <begin position="35"/>
        <end position="56"/>
    </location>
</feature>
<dbReference type="AlphaFoldDB" id="A0A6C7E582"/>
<proteinExistence type="predicted"/>
<dbReference type="GO" id="GO:0016020">
    <property type="term" value="C:membrane"/>
    <property type="evidence" value="ECO:0007669"/>
    <property type="project" value="UniProtKB-SubCell"/>
</dbReference>
<evidence type="ECO:0008006" key="8">
    <source>
        <dbReference type="Google" id="ProtNLM"/>
    </source>
</evidence>
<dbReference type="Pfam" id="PF13564">
    <property type="entry name" value="DoxX_2"/>
    <property type="match status" value="1"/>
</dbReference>
<dbReference type="Proteomes" id="UP000011863">
    <property type="component" value="Chromosome"/>
</dbReference>